<protein>
    <submittedName>
        <fullName evidence="2">Cupin domain-containing protein</fullName>
    </submittedName>
</protein>
<proteinExistence type="predicted"/>
<evidence type="ECO:0000313" key="2">
    <source>
        <dbReference type="EMBL" id="MFJ5445061.1"/>
    </source>
</evidence>
<evidence type="ECO:0000313" key="3">
    <source>
        <dbReference type="Proteomes" id="UP001617669"/>
    </source>
</evidence>
<dbReference type="Proteomes" id="UP001617669">
    <property type="component" value="Unassembled WGS sequence"/>
</dbReference>
<dbReference type="InterPro" id="IPR011051">
    <property type="entry name" value="RmlC_Cupin_sf"/>
</dbReference>
<dbReference type="RefSeq" id="WP_400878790.1">
    <property type="nucleotide sequence ID" value="NZ_JBIWXY010000001.1"/>
</dbReference>
<keyword evidence="3" id="KW-1185">Reference proteome</keyword>
<comment type="caution">
    <text evidence="2">The sequence shown here is derived from an EMBL/GenBank/DDBJ whole genome shotgun (WGS) entry which is preliminary data.</text>
</comment>
<dbReference type="InterPro" id="IPR008579">
    <property type="entry name" value="UGlyAH_Cupin_dom"/>
</dbReference>
<dbReference type="EMBL" id="JBIWXY010000001">
    <property type="protein sequence ID" value="MFJ5445061.1"/>
    <property type="molecule type" value="Genomic_DNA"/>
</dbReference>
<dbReference type="SUPFAM" id="SSF51182">
    <property type="entry name" value="RmlC-like cupins"/>
    <property type="match status" value="1"/>
</dbReference>
<evidence type="ECO:0000259" key="1">
    <source>
        <dbReference type="Pfam" id="PF05899"/>
    </source>
</evidence>
<feature type="domain" description="(S)-ureidoglycine aminohydrolase cupin" evidence="1">
    <location>
        <begin position="16"/>
        <end position="89"/>
    </location>
</feature>
<dbReference type="PANTHER" id="PTHR33271">
    <property type="entry name" value="OS04G0445200 PROTEIN"/>
    <property type="match status" value="1"/>
</dbReference>
<reference evidence="2 3" key="1">
    <citation type="submission" date="2024-11" db="EMBL/GenBank/DDBJ databases">
        <authorList>
            <person name="Kaparullina E.N."/>
            <person name="Delegan Y.A."/>
            <person name="Doronina N.V."/>
        </authorList>
    </citation>
    <scope>NUCLEOTIDE SEQUENCE [LARGE SCALE GENOMIC DNA]</scope>
    <source>
        <strain evidence="2 3">7sh_L</strain>
    </source>
</reference>
<dbReference type="CDD" id="cd02227">
    <property type="entry name" value="cupin_TM1112-like"/>
    <property type="match status" value="1"/>
</dbReference>
<dbReference type="PANTHER" id="PTHR33271:SF22">
    <property type="entry name" value="OS04G0445200 PROTEIN"/>
    <property type="match status" value="1"/>
</dbReference>
<gene>
    <name evidence="2" type="ORF">ACIKP9_02345</name>
</gene>
<organism evidence="2 3">
    <name type="scientific">Methylobacillus methanolivorans</name>
    <dbReference type="NCBI Taxonomy" id="1848927"/>
    <lineage>
        <taxon>Bacteria</taxon>
        <taxon>Pseudomonadati</taxon>
        <taxon>Pseudomonadota</taxon>
        <taxon>Betaproteobacteria</taxon>
        <taxon>Nitrosomonadales</taxon>
        <taxon>Methylophilaceae</taxon>
        <taxon>Methylobacillus</taxon>
    </lineage>
</organism>
<name>A0ABW8GI57_9PROT</name>
<sequence length="92" mass="10122">MSTIKVEHHPSEEQLNALGVSGWPTWSKEVSVFPWHFGEQEIAYILQGEVTVTPDGGGDPVSFGKGDLVIFPAGLSCTWNVKQALRKHYQLG</sequence>
<dbReference type="Pfam" id="PF05899">
    <property type="entry name" value="Cupin_3"/>
    <property type="match status" value="1"/>
</dbReference>
<accession>A0ABW8GI57</accession>
<dbReference type="Gene3D" id="2.60.120.10">
    <property type="entry name" value="Jelly Rolls"/>
    <property type="match status" value="1"/>
</dbReference>
<dbReference type="InterPro" id="IPR014710">
    <property type="entry name" value="RmlC-like_jellyroll"/>
</dbReference>